<reference evidence="2 3" key="1">
    <citation type="submission" date="2016-04" db="EMBL/GenBank/DDBJ databases">
        <title>ATOL: Assembling a taxonomically balanced genome-scale reconstruction of the evolutionary history of the Enterobacteriaceae.</title>
        <authorList>
            <person name="Plunkett G.III."/>
            <person name="Neeno-Eckwall E.C."/>
            <person name="Glasner J.D."/>
            <person name="Perna N.T."/>
        </authorList>
    </citation>
    <scope>NUCLEOTIDE SEQUENCE [LARGE SCALE GENOMIC DNA]</scope>
    <source>
        <strain evidence="2 3">ATCC 35613</strain>
    </source>
</reference>
<protein>
    <recommendedName>
        <fullName evidence="4">Inner membrane protein</fullName>
    </recommendedName>
</protein>
<dbReference type="OrthoDB" id="9814116at2"/>
<feature type="transmembrane region" description="Helical" evidence="1">
    <location>
        <begin position="47"/>
        <end position="64"/>
    </location>
</feature>
<organism evidence="2 3">
    <name type="scientific">Providencia heimbachae ATCC 35613</name>
    <dbReference type="NCBI Taxonomy" id="1354272"/>
    <lineage>
        <taxon>Bacteria</taxon>
        <taxon>Pseudomonadati</taxon>
        <taxon>Pseudomonadota</taxon>
        <taxon>Gammaproteobacteria</taxon>
        <taxon>Enterobacterales</taxon>
        <taxon>Morganellaceae</taxon>
        <taxon>Providencia</taxon>
    </lineage>
</organism>
<evidence type="ECO:0008006" key="4">
    <source>
        <dbReference type="Google" id="ProtNLM"/>
    </source>
</evidence>
<keyword evidence="3" id="KW-1185">Reference proteome</keyword>
<gene>
    <name evidence="2" type="ORF">M998_0756</name>
</gene>
<sequence length="69" mass="7445">MKTFGVVLAIIGLITAIISFNMDVSIPLVYGESVKDAGLAFDRQNYIIASLVVAVFGVLIVIFGNRKNK</sequence>
<keyword evidence="1" id="KW-0812">Transmembrane</keyword>
<dbReference type="AlphaFoldDB" id="A0A1B7K167"/>
<dbReference type="RefSeq" id="WP_068907636.1">
    <property type="nucleotide sequence ID" value="NZ_LXEW01000014.1"/>
</dbReference>
<keyword evidence="1" id="KW-0472">Membrane</keyword>
<evidence type="ECO:0000256" key="1">
    <source>
        <dbReference type="SAM" id="Phobius"/>
    </source>
</evidence>
<keyword evidence="1" id="KW-1133">Transmembrane helix</keyword>
<accession>A0A1B7K167</accession>
<dbReference type="Proteomes" id="UP000078224">
    <property type="component" value="Unassembled WGS sequence"/>
</dbReference>
<dbReference type="PATRIC" id="fig|1354272.4.peg.780"/>
<evidence type="ECO:0000313" key="2">
    <source>
        <dbReference type="EMBL" id="OAT53911.1"/>
    </source>
</evidence>
<dbReference type="EMBL" id="LXEW01000014">
    <property type="protein sequence ID" value="OAT53911.1"/>
    <property type="molecule type" value="Genomic_DNA"/>
</dbReference>
<evidence type="ECO:0000313" key="3">
    <source>
        <dbReference type="Proteomes" id="UP000078224"/>
    </source>
</evidence>
<proteinExistence type="predicted"/>
<comment type="caution">
    <text evidence="2">The sequence shown here is derived from an EMBL/GenBank/DDBJ whole genome shotgun (WGS) entry which is preliminary data.</text>
</comment>
<name>A0A1B7K167_9GAMM</name>